<evidence type="ECO:0000259" key="1">
    <source>
        <dbReference type="Pfam" id="PF13087"/>
    </source>
</evidence>
<dbReference type="PANTHER" id="PTHR10887:SF495">
    <property type="entry name" value="HELICASE SENATAXIN ISOFORM X1-RELATED"/>
    <property type="match status" value="1"/>
</dbReference>
<protein>
    <recommendedName>
        <fullName evidence="1">DNA2/NAM7 helicase-like C-terminal domain-containing protein</fullName>
    </recommendedName>
</protein>
<proteinExistence type="predicted"/>
<keyword evidence="3" id="KW-1185">Reference proteome</keyword>
<dbReference type="CDD" id="cd18808">
    <property type="entry name" value="SF1_C_Upf1"/>
    <property type="match status" value="1"/>
</dbReference>
<accession>A0A166NNE7</accession>
<dbReference type="InterPro" id="IPR041679">
    <property type="entry name" value="DNA2/NAM7-like_C"/>
</dbReference>
<feature type="domain" description="DNA2/NAM7 helicase-like C-terminal" evidence="1">
    <location>
        <begin position="2"/>
        <end position="103"/>
    </location>
</feature>
<sequence length="141" mass="15863">MSLKNPAELEVVLQIAAQLQEQGKSYRFITPYDAMRTAVELAMREGGLEWADKCFNVDSFQGNEDDYIIISTVRSSDLGFLKSRRRTNVMLTRCKRGMFICSSRAYLEGDGSTSLVGEMAEEFGERSWVSTADLEQVLADL</sequence>
<dbReference type="AlphaFoldDB" id="A0A166NNE7"/>
<evidence type="ECO:0000313" key="3">
    <source>
        <dbReference type="Proteomes" id="UP000076532"/>
    </source>
</evidence>
<dbReference type="OrthoDB" id="6513042at2759"/>
<dbReference type="Proteomes" id="UP000076532">
    <property type="component" value="Unassembled WGS sequence"/>
</dbReference>
<organism evidence="2 3">
    <name type="scientific">Athelia psychrophila</name>
    <dbReference type="NCBI Taxonomy" id="1759441"/>
    <lineage>
        <taxon>Eukaryota</taxon>
        <taxon>Fungi</taxon>
        <taxon>Dikarya</taxon>
        <taxon>Basidiomycota</taxon>
        <taxon>Agaricomycotina</taxon>
        <taxon>Agaricomycetes</taxon>
        <taxon>Agaricomycetidae</taxon>
        <taxon>Atheliales</taxon>
        <taxon>Atheliaceae</taxon>
        <taxon>Athelia</taxon>
    </lineage>
</organism>
<dbReference type="Gene3D" id="3.40.50.300">
    <property type="entry name" value="P-loop containing nucleotide triphosphate hydrolases"/>
    <property type="match status" value="1"/>
</dbReference>
<dbReference type="PANTHER" id="PTHR10887">
    <property type="entry name" value="DNA2/NAM7 HELICASE FAMILY"/>
    <property type="match status" value="1"/>
</dbReference>
<dbReference type="EMBL" id="KV417522">
    <property type="protein sequence ID" value="KZP25210.1"/>
    <property type="molecule type" value="Genomic_DNA"/>
</dbReference>
<dbReference type="InterPro" id="IPR045055">
    <property type="entry name" value="DNA2/NAM7-like"/>
</dbReference>
<dbReference type="STRING" id="436010.A0A166NNE7"/>
<gene>
    <name evidence="2" type="ORF">FIBSPDRAFT_856187</name>
</gene>
<dbReference type="InterPro" id="IPR047187">
    <property type="entry name" value="SF1_C_Upf1"/>
</dbReference>
<dbReference type="Pfam" id="PF13087">
    <property type="entry name" value="AAA_12"/>
    <property type="match status" value="1"/>
</dbReference>
<dbReference type="InterPro" id="IPR027417">
    <property type="entry name" value="P-loop_NTPase"/>
</dbReference>
<dbReference type="SUPFAM" id="SSF52540">
    <property type="entry name" value="P-loop containing nucleoside triphosphate hydrolases"/>
    <property type="match status" value="1"/>
</dbReference>
<evidence type="ECO:0000313" key="2">
    <source>
        <dbReference type="EMBL" id="KZP25210.1"/>
    </source>
</evidence>
<name>A0A166NNE7_9AGAM</name>
<reference evidence="2 3" key="1">
    <citation type="journal article" date="2016" name="Mol. Biol. Evol.">
        <title>Comparative Genomics of Early-Diverging Mushroom-Forming Fungi Provides Insights into the Origins of Lignocellulose Decay Capabilities.</title>
        <authorList>
            <person name="Nagy L.G."/>
            <person name="Riley R."/>
            <person name="Tritt A."/>
            <person name="Adam C."/>
            <person name="Daum C."/>
            <person name="Floudas D."/>
            <person name="Sun H."/>
            <person name="Yadav J.S."/>
            <person name="Pangilinan J."/>
            <person name="Larsson K.H."/>
            <person name="Matsuura K."/>
            <person name="Barry K."/>
            <person name="Labutti K."/>
            <person name="Kuo R."/>
            <person name="Ohm R.A."/>
            <person name="Bhattacharya S.S."/>
            <person name="Shirouzu T."/>
            <person name="Yoshinaga Y."/>
            <person name="Martin F.M."/>
            <person name="Grigoriev I.V."/>
            <person name="Hibbett D.S."/>
        </authorList>
    </citation>
    <scope>NUCLEOTIDE SEQUENCE [LARGE SCALE GENOMIC DNA]</scope>
    <source>
        <strain evidence="2 3">CBS 109695</strain>
    </source>
</reference>